<keyword evidence="2" id="KW-1185">Reference proteome</keyword>
<accession>A0A1Y2KAM2</accession>
<organism evidence="1 2">
    <name type="scientific">Magnetofaba australis IT-1</name>
    <dbReference type="NCBI Taxonomy" id="1434232"/>
    <lineage>
        <taxon>Bacteria</taxon>
        <taxon>Pseudomonadati</taxon>
        <taxon>Pseudomonadota</taxon>
        <taxon>Magnetococcia</taxon>
        <taxon>Magnetococcales</taxon>
        <taxon>Magnetococcaceae</taxon>
        <taxon>Magnetofaba</taxon>
    </lineage>
</organism>
<protein>
    <submittedName>
        <fullName evidence="1">Uncharacterized protein</fullName>
    </submittedName>
</protein>
<evidence type="ECO:0000313" key="2">
    <source>
        <dbReference type="Proteomes" id="UP000194003"/>
    </source>
</evidence>
<sequence>MAEIRENLAAEGGWERISEFSIETLSIEIVSVFQATKNPASWSMRGSLYLNGEACATLIGNSLIFWCGPNRENLCENTLYQYREIIINQLIYIDY</sequence>
<comment type="caution">
    <text evidence="1">The sequence shown here is derived from an EMBL/GenBank/DDBJ whole genome shotgun (WGS) entry which is preliminary data.</text>
</comment>
<evidence type="ECO:0000313" key="1">
    <source>
        <dbReference type="EMBL" id="OSM08484.1"/>
    </source>
</evidence>
<proteinExistence type="predicted"/>
<dbReference type="AlphaFoldDB" id="A0A1Y2KAM2"/>
<reference evidence="1 2" key="1">
    <citation type="journal article" date="2016" name="BMC Genomics">
        <title>Combined genomic and structural analyses of a cultured magnetotactic bacterium reveals its niche adaptation to a dynamic environment.</title>
        <authorList>
            <person name="Araujo A.C."/>
            <person name="Morillo V."/>
            <person name="Cypriano J."/>
            <person name="Teixeira L.C."/>
            <person name="Leao P."/>
            <person name="Lyra S."/>
            <person name="Almeida L.G."/>
            <person name="Bazylinski D.A."/>
            <person name="Vasconcellos A.T."/>
            <person name="Abreu F."/>
            <person name="Lins U."/>
        </authorList>
    </citation>
    <scope>NUCLEOTIDE SEQUENCE [LARGE SCALE GENOMIC DNA]</scope>
    <source>
        <strain evidence="1 2">IT-1</strain>
    </source>
</reference>
<gene>
    <name evidence="1" type="ORF">MAIT1_04955</name>
</gene>
<name>A0A1Y2KAM2_9PROT</name>
<dbReference type="EMBL" id="LVJN01000007">
    <property type="protein sequence ID" value="OSM08484.1"/>
    <property type="molecule type" value="Genomic_DNA"/>
</dbReference>
<dbReference type="Proteomes" id="UP000194003">
    <property type="component" value="Unassembled WGS sequence"/>
</dbReference>